<feature type="transmembrane region" description="Helical" evidence="2">
    <location>
        <begin position="63"/>
        <end position="81"/>
    </location>
</feature>
<dbReference type="EMBL" id="FNGS01000008">
    <property type="protein sequence ID" value="SDM68592.1"/>
    <property type="molecule type" value="Genomic_DNA"/>
</dbReference>
<accession>A0A1G9V8R3</accession>
<dbReference type="AlphaFoldDB" id="A0A1G9V8R3"/>
<sequence>MAGKLSFRNFGKKRSMKPAPAALTDDELQRLKKSVISKLLGIGGVWVVLLSILGYQAVQKGNYTVFILLSIISAPTWMPLLKSLKELQKEMENRRAAHS</sequence>
<keyword evidence="4" id="KW-1185">Reference proteome</keyword>
<proteinExistence type="predicted"/>
<evidence type="ECO:0000313" key="4">
    <source>
        <dbReference type="Proteomes" id="UP000198901"/>
    </source>
</evidence>
<feature type="transmembrane region" description="Helical" evidence="2">
    <location>
        <begin position="39"/>
        <end position="57"/>
    </location>
</feature>
<reference evidence="3 4" key="1">
    <citation type="submission" date="2016-10" db="EMBL/GenBank/DDBJ databases">
        <authorList>
            <person name="de Groot N.N."/>
        </authorList>
    </citation>
    <scope>NUCLEOTIDE SEQUENCE [LARGE SCALE GENOMIC DNA]</scope>
    <source>
        <strain evidence="3 4">DSM 21668</strain>
    </source>
</reference>
<feature type="region of interest" description="Disordered" evidence="1">
    <location>
        <begin position="1"/>
        <end position="20"/>
    </location>
</feature>
<organism evidence="3 4">
    <name type="scientific">Siphonobacter aquaeclarae</name>
    <dbReference type="NCBI Taxonomy" id="563176"/>
    <lineage>
        <taxon>Bacteria</taxon>
        <taxon>Pseudomonadati</taxon>
        <taxon>Bacteroidota</taxon>
        <taxon>Cytophagia</taxon>
        <taxon>Cytophagales</taxon>
        <taxon>Cytophagaceae</taxon>
        <taxon>Siphonobacter</taxon>
    </lineage>
</organism>
<evidence type="ECO:0000313" key="3">
    <source>
        <dbReference type="EMBL" id="SDM68592.1"/>
    </source>
</evidence>
<dbReference type="Proteomes" id="UP000198901">
    <property type="component" value="Unassembled WGS sequence"/>
</dbReference>
<name>A0A1G9V8R3_9BACT</name>
<keyword evidence="2" id="KW-0472">Membrane</keyword>
<gene>
    <name evidence="3" type="ORF">SAMN04488090_4012</name>
</gene>
<evidence type="ECO:0000256" key="2">
    <source>
        <dbReference type="SAM" id="Phobius"/>
    </source>
</evidence>
<protein>
    <submittedName>
        <fullName evidence="3">Uncharacterized protein</fullName>
    </submittedName>
</protein>
<keyword evidence="2" id="KW-0812">Transmembrane</keyword>
<evidence type="ECO:0000256" key="1">
    <source>
        <dbReference type="SAM" id="MobiDB-lite"/>
    </source>
</evidence>
<keyword evidence="2" id="KW-1133">Transmembrane helix</keyword>